<reference evidence="1" key="1">
    <citation type="submission" date="2013-11" db="EMBL/GenBank/DDBJ databases">
        <title>The Genome Sequence of Phytophthora parasitica CJ02B3.</title>
        <authorList>
            <consortium name="The Broad Institute Genomics Platform"/>
            <person name="Russ C."/>
            <person name="Tyler B."/>
            <person name="Panabieres F."/>
            <person name="Shan W."/>
            <person name="Tripathy S."/>
            <person name="Grunwald N."/>
            <person name="Machado M."/>
            <person name="Johnson C.S."/>
            <person name="Arredondo F."/>
            <person name="Hong C."/>
            <person name="Coffey M."/>
            <person name="Young S.K."/>
            <person name="Zeng Q."/>
            <person name="Gargeya S."/>
            <person name="Fitzgerald M."/>
            <person name="Abouelleil A."/>
            <person name="Alvarado L."/>
            <person name="Chapman S.B."/>
            <person name="Gainer-Dewar J."/>
            <person name="Goldberg J."/>
            <person name="Griggs A."/>
            <person name="Gujja S."/>
            <person name="Hansen M."/>
            <person name="Howarth C."/>
            <person name="Imamovic A."/>
            <person name="Ireland A."/>
            <person name="Larimer J."/>
            <person name="McCowan C."/>
            <person name="Murphy C."/>
            <person name="Pearson M."/>
            <person name="Poon T.W."/>
            <person name="Priest M."/>
            <person name="Roberts A."/>
            <person name="Saif S."/>
            <person name="Shea T."/>
            <person name="Sykes S."/>
            <person name="Wortman J."/>
            <person name="Nusbaum C."/>
            <person name="Birren B."/>
        </authorList>
    </citation>
    <scope>NUCLEOTIDE SEQUENCE [LARGE SCALE GENOMIC DNA]</scope>
    <source>
        <strain evidence="1">CJ02B3</strain>
    </source>
</reference>
<proteinExistence type="predicted"/>
<accession>W2GY08</accession>
<organism evidence="1">
    <name type="scientific">Phytophthora nicotianae</name>
    <name type="common">Potato buckeye rot agent</name>
    <name type="synonym">Phytophthora parasitica</name>
    <dbReference type="NCBI Taxonomy" id="4792"/>
    <lineage>
        <taxon>Eukaryota</taxon>
        <taxon>Sar</taxon>
        <taxon>Stramenopiles</taxon>
        <taxon>Oomycota</taxon>
        <taxon>Peronosporomycetes</taxon>
        <taxon>Peronosporales</taxon>
        <taxon>Peronosporaceae</taxon>
        <taxon>Phytophthora</taxon>
    </lineage>
</organism>
<evidence type="ECO:0000313" key="1">
    <source>
        <dbReference type="EMBL" id="ETK87200.1"/>
    </source>
</evidence>
<dbReference type="AlphaFoldDB" id="W2GY08"/>
<sequence length="145" mass="16110">MMYFEDEVVGSGYTETAARIDGEALRESREWRPANNISNELEVIPEAVKQAFTNHNDRNFPQEAIKLRGFRGRKASLGELFGLQTSSAKANNGLFSIDIEPRRSPVEVVPDIMTCKSFMSAYSTPSSTTFGRVVPCESRLDSVLA</sequence>
<protein>
    <submittedName>
        <fullName evidence="1">Uncharacterized protein</fullName>
    </submittedName>
</protein>
<gene>
    <name evidence="1" type="ORF">L915_08319</name>
</gene>
<dbReference type="EMBL" id="KI686180">
    <property type="protein sequence ID" value="ETK87200.1"/>
    <property type="molecule type" value="Genomic_DNA"/>
</dbReference>
<dbReference type="Proteomes" id="UP000053236">
    <property type="component" value="Unassembled WGS sequence"/>
</dbReference>
<name>W2GY08_PHYNI</name>